<reference evidence="2 3" key="1">
    <citation type="submission" date="2016-09" db="EMBL/GenBank/DDBJ databases">
        <title>The draft genome of Dichanthelium oligosanthes: A C3 panicoid grass species.</title>
        <authorList>
            <person name="Studer A.J."/>
            <person name="Schnable J.C."/>
            <person name="Brutnell T.P."/>
        </authorList>
    </citation>
    <scope>NUCLEOTIDE SEQUENCE [LARGE SCALE GENOMIC DNA]</scope>
    <source>
        <strain evidence="3">cv. Kellogg 1175</strain>
        <tissue evidence="2">Leaf</tissue>
    </source>
</reference>
<organism evidence="2 3">
    <name type="scientific">Dichanthelium oligosanthes</name>
    <dbReference type="NCBI Taxonomy" id="888268"/>
    <lineage>
        <taxon>Eukaryota</taxon>
        <taxon>Viridiplantae</taxon>
        <taxon>Streptophyta</taxon>
        <taxon>Embryophyta</taxon>
        <taxon>Tracheophyta</taxon>
        <taxon>Spermatophyta</taxon>
        <taxon>Magnoliopsida</taxon>
        <taxon>Liliopsida</taxon>
        <taxon>Poales</taxon>
        <taxon>Poaceae</taxon>
        <taxon>PACMAD clade</taxon>
        <taxon>Panicoideae</taxon>
        <taxon>Panicodae</taxon>
        <taxon>Paniceae</taxon>
        <taxon>Dichantheliinae</taxon>
        <taxon>Dichanthelium</taxon>
    </lineage>
</organism>
<evidence type="ECO:0000313" key="3">
    <source>
        <dbReference type="Proteomes" id="UP000095767"/>
    </source>
</evidence>
<sequence length="1069" mass="114289">MAASGSGAPWPGGRPWTATSTWAPGPSGGAVEDAVSFETTDDDAEATPAGVVLSRPLPDGDGDAPPCEVTQSPMGNNKSEAQERNAIRICQENTLAHYEATAEMTDVSPCVSLTVRLLSLQSKTSVHIEEIYIFADPVESTNDNSVTGPGNMGGSSLLAMLVPGLMQMSKSRNLKIDDRYFSDGSRTQLTQDHAMKESIPCEKIMQETGLSSTDNYKPSGIESGINPADSGTVSNEKSNQGKFQFKDPNSLPLPVQTTASTQAQSVKDQHVSNTDHLANPLVNGNFTPYNHIERKMDTLLSKVEKMELYCSRFEDSMIKPLGSIEARLQRLEEQFSSFSVEIQSLRGSSAVRTAHSQAEAYDDVNDRTAASITDRKPGLAVRAPDFSSDDSCYNVTNENHVNFRGPNVVPRLLVKVPDFIAQPELTGRNLHDGSFLPVYCAPSSEKERKTSPGLVVKVPEFPDDDDDDDDDKVEVEKEAEVGDHDDGRTQNDNTLSKSTVDSAKSKKPVSINGALASALEALLTSTKGTSSSKPVVCTASNLSAENTNDSLGCSLSPEKNGEMSTKDGSADQFLGTFISSQEIDTTSHTSLSKEMLDSKIEISEQNDDLNPENVSFVASTESLDVPSQPDTVEESIGAGSWVNGQNNCPNLDTMPYAISTGSLEPTKPPTVLEAVDNGVQVNENRPAISLAEFLAARNTSSGKNDISEICCGNDGAEKLSFERTLAGADKNLKSISQLLVKKALEVDADEGKLFCNVPIGADFDGSSSEAPGNAASGHNIIRKEAVSDEAYGLMNAESGFRVSMDSIFSQYHATDSKKEWIENSSSDWSLDDSFSKPNVKHSWSNLSSMESFSGLPAKEPVFSANATSGNYVEDFLDDIGDSPTATQISGEELQKGCDLLYEFIKDDMLGMTSTVEGTSKSSPSLEVLLAESSDSEAQISDLEDIDNGAGVGSARLFSMFSSSDDDASAADEPLVDVADLTTPSEPYASAVNEPLVDVADLTNPYGTDASAVNEPSADVIDLPNPSETYYAFDVNDEPLVSVDDLPNPPETFSGESSGGPPVLYRAMQY</sequence>
<dbReference type="EMBL" id="LWDX02037037">
    <property type="protein sequence ID" value="OEL25536.1"/>
    <property type="molecule type" value="Genomic_DNA"/>
</dbReference>
<feature type="compositionally biased region" description="Acidic residues" evidence="1">
    <location>
        <begin position="461"/>
        <end position="473"/>
    </location>
</feature>
<comment type="caution">
    <text evidence="2">The sequence shown here is derived from an EMBL/GenBank/DDBJ whole genome shotgun (WGS) entry which is preliminary data.</text>
</comment>
<feature type="region of interest" description="Disordered" evidence="1">
    <location>
        <begin position="211"/>
        <end position="251"/>
    </location>
</feature>
<feature type="region of interest" description="Disordered" evidence="1">
    <location>
        <begin position="1043"/>
        <end position="1065"/>
    </location>
</feature>
<protein>
    <submittedName>
        <fullName evidence="2">Uncharacterized protein</fullName>
    </submittedName>
</protein>
<name>A0A1E5VK99_9POAL</name>
<feature type="region of interest" description="Disordered" evidence="1">
    <location>
        <begin position="1"/>
        <end position="64"/>
    </location>
</feature>
<dbReference type="PANTHER" id="PTHR37261">
    <property type="entry name" value="40S RIBOSOMAL PROTEIN S27"/>
    <property type="match status" value="1"/>
</dbReference>
<feature type="compositionally biased region" description="Basic and acidic residues" evidence="1">
    <location>
        <begin position="474"/>
        <end position="489"/>
    </location>
</feature>
<dbReference type="OrthoDB" id="1939758at2759"/>
<evidence type="ECO:0000313" key="2">
    <source>
        <dbReference type="EMBL" id="OEL25536.1"/>
    </source>
</evidence>
<dbReference type="Proteomes" id="UP000095767">
    <property type="component" value="Unassembled WGS sequence"/>
</dbReference>
<accession>A0A1E5VK99</accession>
<proteinExistence type="predicted"/>
<dbReference type="AlphaFoldDB" id="A0A1E5VK99"/>
<feature type="compositionally biased region" description="Polar residues" evidence="1">
    <location>
        <begin position="490"/>
        <end position="502"/>
    </location>
</feature>
<gene>
    <name evidence="2" type="ORF">BAE44_0013446</name>
</gene>
<keyword evidence="3" id="KW-1185">Reference proteome</keyword>
<feature type="region of interest" description="Disordered" evidence="1">
    <location>
        <begin position="443"/>
        <end position="508"/>
    </location>
</feature>
<dbReference type="PANTHER" id="PTHR37261:SF1">
    <property type="entry name" value="40S RIBOSOMAL PROTEIN S27"/>
    <property type="match status" value="1"/>
</dbReference>
<feature type="compositionally biased region" description="Polar residues" evidence="1">
    <location>
        <begin position="229"/>
        <end position="242"/>
    </location>
</feature>
<evidence type="ECO:0000256" key="1">
    <source>
        <dbReference type="SAM" id="MobiDB-lite"/>
    </source>
</evidence>
<feature type="compositionally biased region" description="Low complexity" evidence="1">
    <location>
        <begin position="1"/>
        <end position="16"/>
    </location>
</feature>